<dbReference type="Proteomes" id="UP000298763">
    <property type="component" value="Chromosome"/>
</dbReference>
<feature type="domain" description="NAD-dependent epimerase/dehydratase" evidence="3">
    <location>
        <begin position="23"/>
        <end position="247"/>
    </location>
</feature>
<dbReference type="InterPro" id="IPR036291">
    <property type="entry name" value="NAD(P)-bd_dom_sf"/>
</dbReference>
<evidence type="ECO:0000259" key="3">
    <source>
        <dbReference type="Pfam" id="PF01370"/>
    </source>
</evidence>
<comment type="similarity">
    <text evidence="2">Belongs to the NAD(P)-dependent epimerase/dehydratase family.</text>
</comment>
<evidence type="ECO:0000313" key="5">
    <source>
        <dbReference type="Proteomes" id="UP000298763"/>
    </source>
</evidence>
<protein>
    <submittedName>
        <fullName evidence="4">NAD-dependent epimerase/dehydratase family protein</fullName>
    </submittedName>
</protein>
<dbReference type="EMBL" id="CP040017">
    <property type="protein sequence ID" value="QCP11981.1"/>
    <property type="molecule type" value="Genomic_DNA"/>
</dbReference>
<dbReference type="Gene3D" id="3.40.50.720">
    <property type="entry name" value="NAD(P)-binding Rossmann-like Domain"/>
    <property type="match status" value="1"/>
</dbReference>
<evidence type="ECO:0000313" key="4">
    <source>
        <dbReference type="EMBL" id="QCP11981.1"/>
    </source>
</evidence>
<sequence>MAAAPQLSLPLLSATREGAGKRALVTGIAGFTGRYVAEELRAAGYEVIGLASTAGEHGAENVAVDLTDRAALAAAVHSLQPDVVVHLAAIAFVAHSDVEQIYRVNVTGTRNLLEALATAPKKPAAVLLASSANIYGNADAGVIGEDTPAAPANDYAVSKLAMEYMARLWMDRLPLIFVRPFNYTGVGQAENFLLPKIVSHFKRREARIELGNLHVWRDFSDVRVVAASYRHLLAAGPAAIGKTFNVCSGKAYSLGEALDMMGAIAGYRIDVHVNPAFVRANEVVRLTGDNTRLQGVVGAIDPPPLEQTLRWMYEA</sequence>
<comment type="pathway">
    <text evidence="1">Bacterial outer membrane biogenesis; LPS O-antigen biosynthesis.</text>
</comment>
<evidence type="ECO:0000256" key="2">
    <source>
        <dbReference type="ARBA" id="ARBA00007637"/>
    </source>
</evidence>
<dbReference type="Gene3D" id="3.90.25.10">
    <property type="entry name" value="UDP-galactose 4-epimerase, domain 1"/>
    <property type="match status" value="1"/>
</dbReference>
<keyword evidence="5" id="KW-1185">Reference proteome</keyword>
<organism evidence="4 5">
    <name type="scientific">Pseudoduganella umbonata</name>
    <dbReference type="NCBI Taxonomy" id="864828"/>
    <lineage>
        <taxon>Bacteria</taxon>
        <taxon>Pseudomonadati</taxon>
        <taxon>Pseudomonadota</taxon>
        <taxon>Betaproteobacteria</taxon>
        <taxon>Burkholderiales</taxon>
        <taxon>Oxalobacteraceae</taxon>
        <taxon>Telluria group</taxon>
        <taxon>Pseudoduganella</taxon>
    </lineage>
</organism>
<dbReference type="SUPFAM" id="SSF51735">
    <property type="entry name" value="NAD(P)-binding Rossmann-fold domains"/>
    <property type="match status" value="1"/>
</dbReference>
<proteinExistence type="inferred from homology"/>
<gene>
    <name evidence="4" type="ORF">FCL38_17350</name>
</gene>
<dbReference type="InterPro" id="IPR001509">
    <property type="entry name" value="Epimerase_deHydtase"/>
</dbReference>
<reference evidence="4 5" key="1">
    <citation type="submission" date="2019-05" db="EMBL/GenBank/DDBJ databases">
        <title>Draft Genome Sequences of Six Type Strains of the Genus Massilia.</title>
        <authorList>
            <person name="Miess H."/>
            <person name="Frediansyhah A."/>
            <person name="Gross H."/>
        </authorList>
    </citation>
    <scope>NUCLEOTIDE SEQUENCE [LARGE SCALE GENOMIC DNA]</scope>
    <source>
        <strain evidence="4 5">DSMZ 26121</strain>
    </source>
</reference>
<dbReference type="Pfam" id="PF01370">
    <property type="entry name" value="Epimerase"/>
    <property type="match status" value="1"/>
</dbReference>
<accession>A0ABX5UNU6</accession>
<dbReference type="PANTHER" id="PTHR43000">
    <property type="entry name" value="DTDP-D-GLUCOSE 4,6-DEHYDRATASE-RELATED"/>
    <property type="match status" value="1"/>
</dbReference>
<name>A0ABX5UNU6_9BURK</name>
<evidence type="ECO:0000256" key="1">
    <source>
        <dbReference type="ARBA" id="ARBA00005125"/>
    </source>
</evidence>